<evidence type="ECO:0000313" key="1">
    <source>
        <dbReference type="EMBL" id="MED6187076.1"/>
    </source>
</evidence>
<gene>
    <name evidence="1" type="ORF">PIB30_072930</name>
</gene>
<proteinExistence type="predicted"/>
<protein>
    <submittedName>
        <fullName evidence="1">Uncharacterized protein</fullName>
    </submittedName>
</protein>
<reference evidence="1 2" key="1">
    <citation type="journal article" date="2023" name="Plants (Basel)">
        <title>Bridging the Gap: Combining Genomics and Transcriptomics Approaches to Understand Stylosanthes scabra, an Orphan Legume from the Brazilian Caatinga.</title>
        <authorList>
            <person name="Ferreira-Neto J.R.C."/>
            <person name="da Silva M.D."/>
            <person name="Binneck E."/>
            <person name="de Melo N.F."/>
            <person name="da Silva R.H."/>
            <person name="de Melo A.L.T.M."/>
            <person name="Pandolfi V."/>
            <person name="Bustamante F.O."/>
            <person name="Brasileiro-Vidal A.C."/>
            <person name="Benko-Iseppon A.M."/>
        </authorList>
    </citation>
    <scope>NUCLEOTIDE SEQUENCE [LARGE SCALE GENOMIC DNA]</scope>
    <source>
        <tissue evidence="1">Leaves</tissue>
    </source>
</reference>
<keyword evidence="2" id="KW-1185">Reference proteome</keyword>
<organism evidence="1 2">
    <name type="scientific">Stylosanthes scabra</name>
    <dbReference type="NCBI Taxonomy" id="79078"/>
    <lineage>
        <taxon>Eukaryota</taxon>
        <taxon>Viridiplantae</taxon>
        <taxon>Streptophyta</taxon>
        <taxon>Embryophyta</taxon>
        <taxon>Tracheophyta</taxon>
        <taxon>Spermatophyta</taxon>
        <taxon>Magnoliopsida</taxon>
        <taxon>eudicotyledons</taxon>
        <taxon>Gunneridae</taxon>
        <taxon>Pentapetalae</taxon>
        <taxon>rosids</taxon>
        <taxon>fabids</taxon>
        <taxon>Fabales</taxon>
        <taxon>Fabaceae</taxon>
        <taxon>Papilionoideae</taxon>
        <taxon>50 kb inversion clade</taxon>
        <taxon>dalbergioids sensu lato</taxon>
        <taxon>Dalbergieae</taxon>
        <taxon>Pterocarpus clade</taxon>
        <taxon>Stylosanthes</taxon>
    </lineage>
</organism>
<name>A0ABU6WQ88_9FABA</name>
<dbReference type="Proteomes" id="UP001341840">
    <property type="component" value="Unassembled WGS sequence"/>
</dbReference>
<comment type="caution">
    <text evidence="1">The sequence shown here is derived from an EMBL/GenBank/DDBJ whole genome shotgun (WGS) entry which is preliminary data.</text>
</comment>
<dbReference type="EMBL" id="JASCZI010182116">
    <property type="protein sequence ID" value="MED6187076.1"/>
    <property type="molecule type" value="Genomic_DNA"/>
</dbReference>
<accession>A0ABU6WQ88</accession>
<dbReference type="PROSITE" id="PS51257">
    <property type="entry name" value="PROKAR_LIPOPROTEIN"/>
    <property type="match status" value="1"/>
</dbReference>
<evidence type="ECO:0000313" key="2">
    <source>
        <dbReference type="Proteomes" id="UP001341840"/>
    </source>
</evidence>
<sequence>MRTDDCFSLVRALSLPQWTISMCSVLTLLSCCRDPPWLLLEFISLRVPSRLFLVAGWFGSSGRLPSPESVEGDCFRLPIVVDWDFVFHLPLRSPAVCFLSLEYEFPIDGANVKVGFLNDCPKDFEWGTEPQ</sequence>